<keyword evidence="4" id="KW-0406">Ion transport</keyword>
<organism evidence="5 6">
    <name type="scientific">Clavelina lepadiformis</name>
    <name type="common">Light-bulb sea squirt</name>
    <name type="synonym">Ascidia lepadiformis</name>
    <dbReference type="NCBI Taxonomy" id="159417"/>
    <lineage>
        <taxon>Eukaryota</taxon>
        <taxon>Metazoa</taxon>
        <taxon>Chordata</taxon>
        <taxon>Tunicata</taxon>
        <taxon>Ascidiacea</taxon>
        <taxon>Aplousobranchia</taxon>
        <taxon>Clavelinidae</taxon>
        <taxon>Clavelina</taxon>
    </lineage>
</organism>
<evidence type="ECO:0000313" key="6">
    <source>
        <dbReference type="Proteomes" id="UP001642483"/>
    </source>
</evidence>
<evidence type="ECO:0000256" key="1">
    <source>
        <dbReference type="ARBA" id="ARBA00022692"/>
    </source>
</evidence>
<keyword evidence="6" id="KW-1185">Reference proteome</keyword>
<keyword evidence="2 4" id="KW-1133">Transmembrane helix</keyword>
<sequence>MQEFFRLWNLPLDFLFDSWKVTSTKTLIFTALAAFCVAFLFEGLRVASVTLHRKFFALPLASVPTNESASSTSSANTFVVKDSLDYVREQWMKNHLIQTFFHVIKVALSYGLMLSFMTYNAYIAIAILAGAAIGYFLFCHQIQVTHSKKACDSLSRTTTFVTSIDPSLHSLVNVDAEAPA</sequence>
<comment type="caution">
    <text evidence="5">The sequence shown here is derived from an EMBL/GenBank/DDBJ whole genome shotgun (WGS) entry which is preliminary data.</text>
</comment>
<keyword evidence="4" id="KW-0813">Transport</keyword>
<accession>A0ABP0F4H0</accession>
<evidence type="ECO:0000256" key="3">
    <source>
        <dbReference type="ARBA" id="ARBA00023136"/>
    </source>
</evidence>
<reference evidence="5 6" key="1">
    <citation type="submission" date="2024-02" db="EMBL/GenBank/DDBJ databases">
        <authorList>
            <person name="Daric V."/>
            <person name="Darras S."/>
        </authorList>
    </citation>
    <scope>NUCLEOTIDE SEQUENCE [LARGE SCALE GENOMIC DNA]</scope>
</reference>
<keyword evidence="1 4" id="KW-0812">Transmembrane</keyword>
<dbReference type="Proteomes" id="UP001642483">
    <property type="component" value="Unassembled WGS sequence"/>
</dbReference>
<feature type="transmembrane region" description="Helical" evidence="4">
    <location>
        <begin position="119"/>
        <end position="139"/>
    </location>
</feature>
<keyword evidence="3 4" id="KW-0472">Membrane</keyword>
<dbReference type="PANTHER" id="PTHR12483">
    <property type="entry name" value="SOLUTE CARRIER FAMILY 31 COPPER TRANSPORTERS"/>
    <property type="match status" value="1"/>
</dbReference>
<evidence type="ECO:0000256" key="2">
    <source>
        <dbReference type="ARBA" id="ARBA00022989"/>
    </source>
</evidence>
<dbReference type="PANTHER" id="PTHR12483:SF115">
    <property type="entry name" value="COPPER TRANSPORT PROTEIN"/>
    <property type="match status" value="1"/>
</dbReference>
<protein>
    <recommendedName>
        <fullName evidence="4">Copper transport protein</fullName>
    </recommendedName>
</protein>
<gene>
    <name evidence="5" type="ORF">CVLEPA_LOCUS4289</name>
</gene>
<keyword evidence="4" id="KW-0187">Copper transport</keyword>
<comment type="similarity">
    <text evidence="4">Belongs to the copper transporter (Ctr) (TC 1.A.56) family. SLC31A subfamily.</text>
</comment>
<evidence type="ECO:0000313" key="5">
    <source>
        <dbReference type="EMBL" id="CAK8674603.1"/>
    </source>
</evidence>
<comment type="subcellular location">
    <subcellularLocation>
        <location evidence="4">Membrane</location>
        <topology evidence="4">Multi-pass membrane protein</topology>
    </subcellularLocation>
</comment>
<dbReference type="Pfam" id="PF04145">
    <property type="entry name" value="Ctr"/>
    <property type="match status" value="1"/>
</dbReference>
<proteinExistence type="inferred from homology"/>
<name>A0ABP0F4H0_CLALP</name>
<keyword evidence="4" id="KW-0186">Copper</keyword>
<feature type="transmembrane region" description="Helical" evidence="4">
    <location>
        <begin position="26"/>
        <end position="44"/>
    </location>
</feature>
<dbReference type="InterPro" id="IPR007274">
    <property type="entry name" value="Cop_transporter"/>
</dbReference>
<dbReference type="EMBL" id="CAWYQH010000013">
    <property type="protein sequence ID" value="CAK8674603.1"/>
    <property type="molecule type" value="Genomic_DNA"/>
</dbReference>
<evidence type="ECO:0000256" key="4">
    <source>
        <dbReference type="RuleBase" id="RU367022"/>
    </source>
</evidence>